<reference evidence="4 5" key="1">
    <citation type="journal article" date="2012" name="Extremophiles">
        <title>Thermotomaculum hydrothermale gen. nov., sp. nov., a novel heterotrophic thermophile within the phylum Acidobacteria from a deep-sea hydrothermal vent chimney in the Southern Okinawa Trough.</title>
        <authorList>
            <person name="Izumi H."/>
            <person name="Nunoura T."/>
            <person name="Miyazaki M."/>
            <person name="Mino S."/>
            <person name="Toki T."/>
            <person name="Takai K."/>
            <person name="Sako Y."/>
            <person name="Sawabe T."/>
            <person name="Nakagawa S."/>
        </authorList>
    </citation>
    <scope>NUCLEOTIDE SEQUENCE [LARGE SCALE GENOMIC DNA]</scope>
    <source>
        <strain evidence="4 5">AC55</strain>
    </source>
</reference>
<keyword evidence="1" id="KW-0547">Nucleotide-binding</keyword>
<protein>
    <submittedName>
        <fullName evidence="4">ABC transport system ATP-binding protein</fullName>
    </submittedName>
</protein>
<dbReference type="RefSeq" id="WP_201327304.1">
    <property type="nucleotide sequence ID" value="NZ_AP017470.1"/>
</dbReference>
<dbReference type="Gene3D" id="3.40.50.300">
    <property type="entry name" value="P-loop containing nucleotide triphosphate hydrolases"/>
    <property type="match status" value="1"/>
</dbReference>
<name>A0A7R6PY76_9BACT</name>
<dbReference type="Proteomes" id="UP000595564">
    <property type="component" value="Chromosome"/>
</dbReference>
<organism evidence="4 5">
    <name type="scientific">Thermotomaculum hydrothermale</name>
    <dbReference type="NCBI Taxonomy" id="981385"/>
    <lineage>
        <taxon>Bacteria</taxon>
        <taxon>Pseudomonadati</taxon>
        <taxon>Acidobacteriota</taxon>
        <taxon>Holophagae</taxon>
        <taxon>Thermotomaculales</taxon>
        <taxon>Thermotomaculaceae</taxon>
        <taxon>Thermotomaculum</taxon>
    </lineage>
</organism>
<gene>
    <name evidence="4" type="ORF">TTHT_1499</name>
</gene>
<dbReference type="InterPro" id="IPR027417">
    <property type="entry name" value="P-loop_NTPase"/>
</dbReference>
<dbReference type="EMBL" id="AP017470">
    <property type="protein sequence ID" value="BBB33005.1"/>
    <property type="molecule type" value="Genomic_DNA"/>
</dbReference>
<dbReference type="Pfam" id="PF00005">
    <property type="entry name" value="ABC_tran"/>
    <property type="match status" value="1"/>
</dbReference>
<dbReference type="InterPro" id="IPR003439">
    <property type="entry name" value="ABC_transporter-like_ATP-bd"/>
</dbReference>
<sequence length="233" mass="26525">MSTPIFRFENVYLEKENKTILENINLEIYPNEFFVILGENGSGKSSLLKLFNRLEINTKGKIFFKDRPIEEIPIHELRERVIMILQGATLFEGKVKNVLETYIEKLKLKYTPKQILDIMGLDYSNLEKKTENLSGGEGQLIAISLAIAKDPEVLLLDEITSALSITMGALVRKKMKELQKQGKTIICITHNMENAVEVGERGVFLKDGQIVKMGKIKELIECFGKDESQCTKR</sequence>
<keyword evidence="2 4" id="KW-0067">ATP-binding</keyword>
<dbReference type="SUPFAM" id="SSF52540">
    <property type="entry name" value="P-loop containing nucleoside triphosphate hydrolases"/>
    <property type="match status" value="1"/>
</dbReference>
<evidence type="ECO:0000313" key="4">
    <source>
        <dbReference type="EMBL" id="BBB33005.1"/>
    </source>
</evidence>
<dbReference type="InterPro" id="IPR003593">
    <property type="entry name" value="AAA+_ATPase"/>
</dbReference>
<keyword evidence="5" id="KW-1185">Reference proteome</keyword>
<dbReference type="AlphaFoldDB" id="A0A7R6PY76"/>
<dbReference type="PANTHER" id="PTHR43423">
    <property type="entry name" value="ABC TRANSPORTER I FAMILY MEMBER 17"/>
    <property type="match status" value="1"/>
</dbReference>
<evidence type="ECO:0000256" key="2">
    <source>
        <dbReference type="ARBA" id="ARBA00022840"/>
    </source>
</evidence>
<proteinExistence type="predicted"/>
<dbReference type="SMART" id="SM00382">
    <property type="entry name" value="AAA"/>
    <property type="match status" value="1"/>
</dbReference>
<accession>A0A7R6PY76</accession>
<dbReference type="GO" id="GO:0016887">
    <property type="term" value="F:ATP hydrolysis activity"/>
    <property type="evidence" value="ECO:0007669"/>
    <property type="project" value="InterPro"/>
</dbReference>
<evidence type="ECO:0000313" key="5">
    <source>
        <dbReference type="Proteomes" id="UP000595564"/>
    </source>
</evidence>
<dbReference type="GO" id="GO:0005524">
    <property type="term" value="F:ATP binding"/>
    <property type="evidence" value="ECO:0007669"/>
    <property type="project" value="UniProtKB-KW"/>
</dbReference>
<evidence type="ECO:0000256" key="1">
    <source>
        <dbReference type="ARBA" id="ARBA00022741"/>
    </source>
</evidence>
<dbReference type="PANTHER" id="PTHR43423:SF1">
    <property type="entry name" value="ABC TRANSPORTER I FAMILY MEMBER 17"/>
    <property type="match status" value="1"/>
</dbReference>
<dbReference type="KEGG" id="thyd:TTHT_1499"/>
<evidence type="ECO:0000259" key="3">
    <source>
        <dbReference type="PROSITE" id="PS50893"/>
    </source>
</evidence>
<dbReference type="PROSITE" id="PS50893">
    <property type="entry name" value="ABC_TRANSPORTER_2"/>
    <property type="match status" value="1"/>
</dbReference>
<feature type="domain" description="ABC transporter" evidence="3">
    <location>
        <begin position="6"/>
        <end position="232"/>
    </location>
</feature>